<keyword evidence="1" id="KW-0812">Transmembrane</keyword>
<sequence length="245" mass="27359">MMDLKTILLLLSWPDLLSAVFTILCWGGVGWHVEHPRQSRPSVNRLMRRYRREWMLNNIDRSPRVHDATLLGSLRDGTAFFASACLIAIGGALALIGNTDRLDRVAEELNMGPTPAILWEVKILLPLLLITNAFMKFVWSHRVFGYCSVMMGAIPNDEQSAEARSRALMAAELNIEAARSYNRGLRSVYFALGALGWLLGPGALVLTTLVTTATIWHREFASASRRLLLAGPTDEALRDMERDNP</sequence>
<protein>
    <submittedName>
        <fullName evidence="2">DUF599 domain-containing protein</fullName>
    </submittedName>
</protein>
<dbReference type="Proteomes" id="UP000609121">
    <property type="component" value="Unassembled WGS sequence"/>
</dbReference>
<name>A0A8J6Z2K0_9RHOB</name>
<accession>A0A8J6Z2K0</accession>
<keyword evidence="1" id="KW-0472">Membrane</keyword>
<organism evidence="2 3">
    <name type="scientific">Mangrovicoccus algicola</name>
    <dbReference type="NCBI Taxonomy" id="2771008"/>
    <lineage>
        <taxon>Bacteria</taxon>
        <taxon>Pseudomonadati</taxon>
        <taxon>Pseudomonadota</taxon>
        <taxon>Alphaproteobacteria</taxon>
        <taxon>Rhodobacterales</taxon>
        <taxon>Paracoccaceae</taxon>
        <taxon>Mangrovicoccus</taxon>
    </lineage>
</organism>
<keyword evidence="1" id="KW-1133">Transmembrane helix</keyword>
<evidence type="ECO:0000313" key="3">
    <source>
        <dbReference type="Proteomes" id="UP000609121"/>
    </source>
</evidence>
<gene>
    <name evidence="2" type="ORF">ICN82_19990</name>
</gene>
<comment type="caution">
    <text evidence="2">The sequence shown here is derived from an EMBL/GenBank/DDBJ whole genome shotgun (WGS) entry which is preliminary data.</text>
</comment>
<proteinExistence type="predicted"/>
<feature type="transmembrane region" description="Helical" evidence="1">
    <location>
        <begin position="7"/>
        <end position="29"/>
    </location>
</feature>
<feature type="transmembrane region" description="Helical" evidence="1">
    <location>
        <begin position="79"/>
        <end position="96"/>
    </location>
</feature>
<dbReference type="EMBL" id="JACVXA010000098">
    <property type="protein sequence ID" value="MBE3640491.1"/>
    <property type="molecule type" value="Genomic_DNA"/>
</dbReference>
<dbReference type="AlphaFoldDB" id="A0A8J6Z2K0"/>
<dbReference type="Pfam" id="PF04654">
    <property type="entry name" value="DUF599"/>
    <property type="match status" value="1"/>
</dbReference>
<dbReference type="InterPro" id="IPR006747">
    <property type="entry name" value="DUF599"/>
</dbReference>
<evidence type="ECO:0000256" key="1">
    <source>
        <dbReference type="SAM" id="Phobius"/>
    </source>
</evidence>
<reference evidence="2" key="1">
    <citation type="submission" date="2020-09" db="EMBL/GenBank/DDBJ databases">
        <title>A novel bacterium of genus Mangrovicoccus, isolated from South China Sea.</title>
        <authorList>
            <person name="Huang H."/>
            <person name="Mo K."/>
            <person name="Hu Y."/>
        </authorList>
    </citation>
    <scope>NUCLEOTIDE SEQUENCE</scope>
    <source>
        <strain evidence="2">HB182678</strain>
    </source>
</reference>
<dbReference type="RefSeq" id="WP_193186748.1">
    <property type="nucleotide sequence ID" value="NZ_JACVXA010000098.1"/>
</dbReference>
<keyword evidence="3" id="KW-1185">Reference proteome</keyword>
<feature type="transmembrane region" description="Helical" evidence="1">
    <location>
        <begin position="188"/>
        <end position="216"/>
    </location>
</feature>
<evidence type="ECO:0000313" key="2">
    <source>
        <dbReference type="EMBL" id="MBE3640491.1"/>
    </source>
</evidence>